<dbReference type="GO" id="GO:0006260">
    <property type="term" value="P:DNA replication"/>
    <property type="evidence" value="ECO:0007669"/>
    <property type="project" value="InterPro"/>
</dbReference>
<dbReference type="InterPro" id="IPR012318">
    <property type="entry name" value="HTH_CRP"/>
</dbReference>
<proteinExistence type="predicted"/>
<geneLocation type="plasmid" evidence="3">
    <name>pONE430</name>
</geneLocation>
<dbReference type="InterPro" id="IPR008813">
    <property type="entry name" value="Plasmid_replication_RepL"/>
</dbReference>
<name>O50587_SELRU</name>
<evidence type="ECO:0000313" key="3">
    <source>
        <dbReference type="EMBL" id="BAA24992.1"/>
    </source>
</evidence>
<dbReference type="GO" id="GO:0006355">
    <property type="term" value="P:regulation of DNA-templated transcription"/>
    <property type="evidence" value="ECO:0007669"/>
    <property type="project" value="InterPro"/>
</dbReference>
<dbReference type="EMBL" id="AB003193">
    <property type="protein sequence ID" value="BAA24992.1"/>
    <property type="molecule type" value="Genomic_DNA"/>
</dbReference>
<dbReference type="DNASU" id="3801951"/>
<dbReference type="GO" id="GO:0003677">
    <property type="term" value="F:DNA binding"/>
    <property type="evidence" value="ECO:0007669"/>
    <property type="project" value="InterPro"/>
</dbReference>
<dbReference type="CDD" id="cd00092">
    <property type="entry name" value="HTH_CRP"/>
    <property type="match status" value="1"/>
</dbReference>
<evidence type="ECO:0000256" key="1">
    <source>
        <dbReference type="SAM" id="MobiDB-lite"/>
    </source>
</evidence>
<reference evidence="3" key="1">
    <citation type="journal article" date="1999" name="Curr. Microbiol.">
        <title>Sequence analysis of small cryptic plasmids isolated from Selenomonas ruminantium S20.</title>
        <authorList>
            <person name="Nakamura M."/>
            <person name="Nagamine T."/>
            <person name="Ogata K."/>
            <person name="Tajima K."/>
            <person name="Aminov R.I."/>
            <person name="Benno Y."/>
        </authorList>
    </citation>
    <scope>NUCLEOTIDE SEQUENCE</scope>
    <source>
        <strain evidence="3">S20</strain>
        <plasmid evidence="3">pONE430</plasmid>
    </source>
</reference>
<accession>O50587</accession>
<protein>
    <recommendedName>
        <fullName evidence="2">HTH crp-type domain-containing protein</fullName>
    </recommendedName>
</protein>
<feature type="domain" description="HTH crp-type" evidence="2">
    <location>
        <begin position="74"/>
        <end position="122"/>
    </location>
</feature>
<dbReference type="Pfam" id="PF05732">
    <property type="entry name" value="RepL"/>
    <property type="match status" value="1"/>
</dbReference>
<keyword evidence="3" id="KW-0614">Plasmid</keyword>
<dbReference type="RefSeq" id="WP_011117309.1">
    <property type="nucleotide sequence ID" value="NC_004977.1"/>
</dbReference>
<dbReference type="Gene3D" id="1.10.10.10">
    <property type="entry name" value="Winged helix-like DNA-binding domain superfamily/Winged helix DNA-binding domain"/>
    <property type="match status" value="1"/>
</dbReference>
<dbReference type="GO" id="GO:0006276">
    <property type="term" value="P:plasmid maintenance"/>
    <property type="evidence" value="ECO:0007669"/>
    <property type="project" value="InterPro"/>
</dbReference>
<dbReference type="SMART" id="SM00419">
    <property type="entry name" value="HTH_CRP"/>
    <property type="match status" value="1"/>
</dbReference>
<feature type="region of interest" description="Disordered" evidence="1">
    <location>
        <begin position="143"/>
        <end position="171"/>
    </location>
</feature>
<feature type="compositionally biased region" description="Polar residues" evidence="1">
    <location>
        <begin position="162"/>
        <end position="171"/>
    </location>
</feature>
<sequence length="171" mass="19737">MDKKPVTTRKKVKVTGTETYINQSTGEIKEMQVIDIEERDFNFHKVWLEHIIHSMDLIGNQKTRLAFWLINNLNRDNVLIMTQRKIAEKTGISLETVRQTMKALMESGFLIKINSGAYCVNPDAVFKGGKTDRLNVLIQYRKSEQENTKTSEPTSEKDEPSLFNNEQLKAM</sequence>
<dbReference type="AlphaFoldDB" id="O50587"/>
<dbReference type="InterPro" id="IPR036388">
    <property type="entry name" value="WH-like_DNA-bd_sf"/>
</dbReference>
<evidence type="ECO:0000259" key="2">
    <source>
        <dbReference type="SMART" id="SM00419"/>
    </source>
</evidence>
<dbReference type="InterPro" id="IPR036390">
    <property type="entry name" value="WH_DNA-bd_sf"/>
</dbReference>
<dbReference type="SUPFAM" id="SSF46785">
    <property type="entry name" value="Winged helix' DNA-binding domain"/>
    <property type="match status" value="1"/>
</dbReference>
<organism evidence="3">
    <name type="scientific">Selenomonas ruminantium</name>
    <dbReference type="NCBI Taxonomy" id="971"/>
    <lineage>
        <taxon>Bacteria</taxon>
        <taxon>Bacillati</taxon>
        <taxon>Bacillota</taxon>
        <taxon>Negativicutes</taxon>
        <taxon>Selenomonadales</taxon>
        <taxon>Selenomonadaceae</taxon>
        <taxon>Selenomonas</taxon>
    </lineage>
</organism>
<feature type="compositionally biased region" description="Basic and acidic residues" evidence="1">
    <location>
        <begin position="143"/>
        <end position="160"/>
    </location>
</feature>